<dbReference type="InterPro" id="IPR017853">
    <property type="entry name" value="GH"/>
</dbReference>
<dbReference type="SMART" id="SM00642">
    <property type="entry name" value="Aamy"/>
    <property type="match status" value="1"/>
</dbReference>
<dbReference type="Proteomes" id="UP000245469">
    <property type="component" value="Unassembled WGS sequence"/>
</dbReference>
<feature type="domain" description="Glycosyl hydrolase family 13 catalytic" evidence="2">
    <location>
        <begin position="40"/>
        <end position="724"/>
    </location>
</feature>
<dbReference type="PANTHER" id="PTHR10357">
    <property type="entry name" value="ALPHA-AMYLASE FAMILY MEMBER"/>
    <property type="match status" value="1"/>
</dbReference>
<organism evidence="3 4">
    <name type="scientific">Quadrisphaera granulorum</name>
    <dbReference type="NCBI Taxonomy" id="317664"/>
    <lineage>
        <taxon>Bacteria</taxon>
        <taxon>Bacillati</taxon>
        <taxon>Actinomycetota</taxon>
        <taxon>Actinomycetes</taxon>
        <taxon>Kineosporiales</taxon>
        <taxon>Kineosporiaceae</taxon>
        <taxon>Quadrisphaera</taxon>
    </lineage>
</organism>
<name>A0A316A7C7_9ACTN</name>
<evidence type="ECO:0000313" key="4">
    <source>
        <dbReference type="Proteomes" id="UP000245469"/>
    </source>
</evidence>
<dbReference type="AlphaFoldDB" id="A0A316A7C7"/>
<evidence type="ECO:0000313" key="3">
    <source>
        <dbReference type="EMBL" id="PWJ53503.1"/>
    </source>
</evidence>
<comment type="caution">
    <text evidence="3">The sequence shown here is derived from an EMBL/GenBank/DDBJ whole genome shotgun (WGS) entry which is preliminary data.</text>
</comment>
<dbReference type="Gene3D" id="1.10.150.200">
    <property type="entry name" value="Maltooligosyl trehalose synthase, domain 3"/>
    <property type="match status" value="1"/>
</dbReference>
<sequence>MSDTAPEARPDGRTDGQGGSAAQHRPAPGKPVPVSTYRLQIRPEFGYDDATAIVDHLDALGVSHAYLSPLLEPTPGSAHGYDVVDHSRVNPEAGGREALDVLVKRLRSRGLAAVADVVPNHMAVPTPARLNRALWSVLRDGPDSPYARWFDVDWWTSGHAILMPVLGSRIGQVLGSGELKLDSSGSEPLLRYYDHVFPVRPGTESLPLAELVDRQWYRLAHWRVADEELNYRRFFDVDTLAAIRVEDPEVFDATHELLLELLASGELEGLRIDHPDGLADPRGYVRRLAEHSGGAWVVVEKILEGSEVLPDDWPVAGTTGYDALLRVGGLFVDPAGAGPLSALLAEVTGEATGFPAVVAAAKREVVEAGLYAEVHRLVQLLVQIVAADVRLRDHTERALRECVVELLVAFPRYRAYVVPGEPAPAEAQRVLEEAAEQAREHLPEERWDTLAVVVDLLLGREVGSAGRLADADRAELVVRFQQTCGPVMAKGVEDTAFYRWFRLAGLNEVGGDPDRVGVAPEEFHAYCAQQVRDWPVAMTTLTTHDTKRDEDVRARLAVLSELPLEFAEALRQWRRLAAEHRHQELDGQTEHLIWQTLLGTWGSGRDGGPISGERLLGYLEKAIREAKLHTTWTNPDEAYEDAVRSFAMGVLGDAAILEAVEAFSQRIAGPVRVGVLGQKLVQLTMPGVPDVYQGTEVVSLSLVDPDNRRPVDYPERRRRLARLDSGARPGDLSDEKLLVTSRALRLRREHPEWFVGEGATYTAVATSTGNAVAFGRGTTELDGGVPQVVVVATRLAASLERLGGWGQHTVVLPEARPGQDGPGAWRDLLTGALHDGGAIQLARLLASMPVALLVREGSSEVAAAATAAVGEDAAP</sequence>
<dbReference type="OrthoDB" id="9761577at2"/>
<dbReference type="SUPFAM" id="SSF51445">
    <property type="entry name" value="(Trans)glycosidases"/>
    <property type="match status" value="1"/>
</dbReference>
<feature type="region of interest" description="Disordered" evidence="1">
    <location>
        <begin position="1"/>
        <end position="34"/>
    </location>
</feature>
<dbReference type="InterPro" id="IPR006047">
    <property type="entry name" value="GH13_cat_dom"/>
</dbReference>
<dbReference type="Gene3D" id="3.30.1590.10">
    <property type="entry name" value="Maltooligosyl trehalose synthase, domain 2"/>
    <property type="match status" value="1"/>
</dbReference>
<accession>A0A316A7C7</accession>
<dbReference type="InterPro" id="IPR012767">
    <property type="entry name" value="Trehalose_TreY"/>
</dbReference>
<dbReference type="PANTHER" id="PTHR10357:SF216">
    <property type="entry name" value="MALTOOLIGOSYL TREHALOSE SYNTHASE-RELATED"/>
    <property type="match status" value="1"/>
</dbReference>
<dbReference type="InterPro" id="IPR013797">
    <property type="entry name" value="Maltooligo_trehalose_synth_4"/>
</dbReference>
<keyword evidence="4" id="KW-1185">Reference proteome</keyword>
<proteinExistence type="predicted"/>
<evidence type="ECO:0000259" key="2">
    <source>
        <dbReference type="SMART" id="SM00642"/>
    </source>
</evidence>
<reference evidence="3 4" key="1">
    <citation type="submission" date="2018-03" db="EMBL/GenBank/DDBJ databases">
        <title>Genomic Encyclopedia of Archaeal and Bacterial Type Strains, Phase II (KMG-II): from individual species to whole genera.</title>
        <authorList>
            <person name="Goeker M."/>
        </authorList>
    </citation>
    <scope>NUCLEOTIDE SEQUENCE [LARGE SCALE GENOMIC DNA]</scope>
    <source>
        <strain evidence="3 4">DSM 44889</strain>
    </source>
</reference>
<dbReference type="CDD" id="cd11336">
    <property type="entry name" value="AmyAc_MTSase"/>
    <property type="match status" value="1"/>
</dbReference>
<dbReference type="EMBL" id="QGDQ01000012">
    <property type="protein sequence ID" value="PWJ53503.1"/>
    <property type="molecule type" value="Genomic_DNA"/>
</dbReference>
<evidence type="ECO:0000256" key="1">
    <source>
        <dbReference type="SAM" id="MobiDB-lite"/>
    </source>
</evidence>
<dbReference type="Gene3D" id="1.10.10.470">
    <property type="entry name" value="Maltooligosyl trehalose synthase, domain 4"/>
    <property type="match status" value="1"/>
</dbReference>
<protein>
    <submittedName>
        <fullName evidence="3">Maltooligosyl trehalose synthase</fullName>
    </submittedName>
</protein>
<dbReference type="Gene3D" id="3.20.20.80">
    <property type="entry name" value="Glycosidases"/>
    <property type="match status" value="1"/>
</dbReference>
<feature type="compositionally biased region" description="Basic and acidic residues" evidence="1">
    <location>
        <begin position="1"/>
        <end position="14"/>
    </location>
</feature>
<gene>
    <name evidence="3" type="ORF">BXY45_11273</name>
</gene>
<dbReference type="RefSeq" id="WP_109774527.1">
    <property type="nucleotide sequence ID" value="NZ_QGDQ01000012.1"/>
</dbReference>
<dbReference type="GO" id="GO:0047470">
    <property type="term" value="F:(1,4)-alpha-D-glucan 1-alpha-D-glucosylmutase activity"/>
    <property type="evidence" value="ECO:0007669"/>
    <property type="project" value="TreeGrafter"/>
</dbReference>
<dbReference type="GO" id="GO:0005992">
    <property type="term" value="P:trehalose biosynthetic process"/>
    <property type="evidence" value="ECO:0007669"/>
    <property type="project" value="TreeGrafter"/>
</dbReference>
<dbReference type="NCBIfam" id="TIGR02401">
    <property type="entry name" value="trehalose_TreY"/>
    <property type="match status" value="1"/>
</dbReference>
<dbReference type="Pfam" id="PF00128">
    <property type="entry name" value="Alpha-amylase"/>
    <property type="match status" value="1"/>
</dbReference>
<dbReference type="GO" id="GO:0030980">
    <property type="term" value="P:alpha-glucan catabolic process"/>
    <property type="evidence" value="ECO:0007669"/>
    <property type="project" value="TreeGrafter"/>
</dbReference>